<accession>A0ABS5K7P1</accession>
<dbReference type="PROSITE" id="PS51257">
    <property type="entry name" value="PROKAR_LIPOPROTEIN"/>
    <property type="match status" value="1"/>
</dbReference>
<gene>
    <name evidence="2" type="ORF">KEM09_05800</name>
</gene>
<feature type="signal peptide" evidence="1">
    <location>
        <begin position="1"/>
        <end position="19"/>
    </location>
</feature>
<organism evidence="2 3">
    <name type="scientific">Carboxylicivirga mesophila</name>
    <dbReference type="NCBI Taxonomy" id="1166478"/>
    <lineage>
        <taxon>Bacteria</taxon>
        <taxon>Pseudomonadati</taxon>
        <taxon>Bacteroidota</taxon>
        <taxon>Bacteroidia</taxon>
        <taxon>Marinilabiliales</taxon>
        <taxon>Marinilabiliaceae</taxon>
        <taxon>Carboxylicivirga</taxon>
    </lineage>
</organism>
<feature type="chain" id="PRO_5047330252" description="DUF4843 domain-containing protein" evidence="1">
    <location>
        <begin position="20"/>
        <end position="260"/>
    </location>
</feature>
<dbReference type="EMBL" id="JAGUCN010000004">
    <property type="protein sequence ID" value="MBS2210902.1"/>
    <property type="molecule type" value="Genomic_DNA"/>
</dbReference>
<name>A0ABS5K7P1_9BACT</name>
<keyword evidence="1" id="KW-0732">Signal</keyword>
<keyword evidence="3" id="KW-1185">Reference proteome</keyword>
<dbReference type="Proteomes" id="UP000721861">
    <property type="component" value="Unassembled WGS sequence"/>
</dbReference>
<reference evidence="2 3" key="1">
    <citation type="journal article" date="2014" name="Int. J. Syst. Evol. Microbiol.">
        <title>Carboxylicivirga gen. nov. in the family Marinilabiliaceae with two novel species, Carboxylicivirga mesophila sp. nov. and Carboxylicivirga taeanensis sp. nov., and reclassification of Cytophaga fermentans as Saccharicrinis fermentans gen. nov., comb. nov.</title>
        <authorList>
            <person name="Yang S.H."/>
            <person name="Seo H.S."/>
            <person name="Woo J.H."/>
            <person name="Oh H.M."/>
            <person name="Jang H."/>
            <person name="Lee J.H."/>
            <person name="Kim S.J."/>
            <person name="Kwon K.K."/>
        </authorList>
    </citation>
    <scope>NUCLEOTIDE SEQUENCE [LARGE SCALE GENOMIC DNA]</scope>
    <source>
        <strain evidence="2 3">JCM 18290</strain>
    </source>
</reference>
<protein>
    <recommendedName>
        <fullName evidence="4">DUF4843 domain-containing protein</fullName>
    </recommendedName>
</protein>
<evidence type="ECO:0008006" key="4">
    <source>
        <dbReference type="Google" id="ProtNLM"/>
    </source>
</evidence>
<comment type="caution">
    <text evidence="2">The sequence shown here is derived from an EMBL/GenBank/DDBJ whole genome shotgun (WGS) entry which is preliminary data.</text>
</comment>
<evidence type="ECO:0000313" key="3">
    <source>
        <dbReference type="Proteomes" id="UP000721861"/>
    </source>
</evidence>
<proteinExistence type="predicted"/>
<evidence type="ECO:0000256" key="1">
    <source>
        <dbReference type="SAM" id="SignalP"/>
    </source>
</evidence>
<dbReference type="CDD" id="cd13120">
    <property type="entry name" value="BF2867_like_N"/>
    <property type="match status" value="1"/>
</dbReference>
<evidence type="ECO:0000313" key="2">
    <source>
        <dbReference type="EMBL" id="MBS2210902.1"/>
    </source>
</evidence>
<dbReference type="RefSeq" id="WP_212226657.1">
    <property type="nucleotide sequence ID" value="NZ_JAGUCN010000004.1"/>
</dbReference>
<sequence length="260" mass="28262">MKNILLILMIAVVALTACDQDNVMTKVDTGGVDYVAVSHTAIDAPYMLNADNNYSISFPIHRTYKNVSGTVANLEMTSNDDTGLFELESTTISFADGEAVAYAVVSATNPSAIDPAKIYSFELTVTGDNASPLYNTAEFNGQLELKFVSMGTASFVSTFFGEAWTVEIFKAEGLSIYKAEALYEDGYDILIIEDEGAGIVSVPEQKAWFQTDVELPARIAGSGTVSTNGDGKKVFAMEIEHYLPEYDHTWGVYDEVLTMP</sequence>